<dbReference type="GO" id="GO:0003729">
    <property type="term" value="F:mRNA binding"/>
    <property type="evidence" value="ECO:0007669"/>
    <property type="project" value="TreeGrafter"/>
</dbReference>
<gene>
    <name evidence="4" type="primary">rplM</name>
    <name evidence="5" type="ORF">A3F94_03320</name>
</gene>
<dbReference type="PIRSF" id="PIRSF002181">
    <property type="entry name" value="Ribosomal_L13"/>
    <property type="match status" value="1"/>
</dbReference>
<keyword evidence="3 4" id="KW-0687">Ribonucleoprotein</keyword>
<comment type="similarity">
    <text evidence="1 4">Belongs to the universal ribosomal protein uL13 family.</text>
</comment>
<dbReference type="SUPFAM" id="SSF52161">
    <property type="entry name" value="Ribosomal protein L13"/>
    <property type="match status" value="1"/>
</dbReference>
<evidence type="ECO:0000313" key="6">
    <source>
        <dbReference type="Proteomes" id="UP000176770"/>
    </source>
</evidence>
<dbReference type="CDD" id="cd00392">
    <property type="entry name" value="Ribosomal_L13"/>
    <property type="match status" value="1"/>
</dbReference>
<dbReference type="EMBL" id="MHOK01000002">
    <property type="protein sequence ID" value="OGZ62358.1"/>
    <property type="molecule type" value="Genomic_DNA"/>
</dbReference>
<dbReference type="PANTHER" id="PTHR11545:SF2">
    <property type="entry name" value="LARGE RIBOSOMAL SUBUNIT PROTEIN UL13M"/>
    <property type="match status" value="1"/>
</dbReference>
<dbReference type="InterPro" id="IPR005822">
    <property type="entry name" value="Ribosomal_uL13"/>
</dbReference>
<dbReference type="Proteomes" id="UP000176770">
    <property type="component" value="Unassembled WGS sequence"/>
</dbReference>
<dbReference type="InterPro" id="IPR005823">
    <property type="entry name" value="Ribosomal_uL13_bac-type"/>
</dbReference>
<dbReference type="HAMAP" id="MF_01366">
    <property type="entry name" value="Ribosomal_uL13"/>
    <property type="match status" value="1"/>
</dbReference>
<dbReference type="GO" id="GO:0005840">
    <property type="term" value="C:ribosome"/>
    <property type="evidence" value="ECO:0007669"/>
    <property type="project" value="UniProtKB-KW"/>
</dbReference>
<organism evidence="5 6">
    <name type="scientific">Candidatus Spechtbacteria bacterium RIFCSPLOWO2_12_FULL_38_22</name>
    <dbReference type="NCBI Taxonomy" id="1802165"/>
    <lineage>
        <taxon>Bacteria</taxon>
        <taxon>Candidatus Spechtiibacteriota</taxon>
    </lineage>
</organism>
<comment type="subunit">
    <text evidence="4">Part of the 50S ribosomal subunit.</text>
</comment>
<dbReference type="NCBIfam" id="TIGR01066">
    <property type="entry name" value="rplM_bact"/>
    <property type="match status" value="1"/>
</dbReference>
<comment type="caution">
    <text evidence="5">The sequence shown here is derived from an EMBL/GenBank/DDBJ whole genome shotgun (WGS) entry which is preliminary data.</text>
</comment>
<evidence type="ECO:0000256" key="2">
    <source>
        <dbReference type="ARBA" id="ARBA00022980"/>
    </source>
</evidence>
<dbReference type="PANTHER" id="PTHR11545">
    <property type="entry name" value="RIBOSOMAL PROTEIN L13"/>
    <property type="match status" value="1"/>
</dbReference>
<dbReference type="GO" id="GO:1990904">
    <property type="term" value="C:ribonucleoprotein complex"/>
    <property type="evidence" value="ECO:0007669"/>
    <property type="project" value="UniProtKB-KW"/>
</dbReference>
<protein>
    <recommendedName>
        <fullName evidence="4">Large ribosomal subunit protein uL13</fullName>
    </recommendedName>
</protein>
<evidence type="ECO:0000313" key="5">
    <source>
        <dbReference type="EMBL" id="OGZ62358.1"/>
    </source>
</evidence>
<dbReference type="Pfam" id="PF00572">
    <property type="entry name" value="Ribosomal_L13"/>
    <property type="match status" value="1"/>
</dbReference>
<dbReference type="AlphaFoldDB" id="A0A1G2HKC4"/>
<dbReference type="InterPro" id="IPR036899">
    <property type="entry name" value="Ribosomal_uL13_sf"/>
</dbReference>
<dbReference type="GO" id="GO:0006412">
    <property type="term" value="P:translation"/>
    <property type="evidence" value="ECO:0007669"/>
    <property type="project" value="UniProtKB-UniRule"/>
</dbReference>
<evidence type="ECO:0000256" key="4">
    <source>
        <dbReference type="HAMAP-Rule" id="MF_01366"/>
    </source>
</evidence>
<evidence type="ECO:0000256" key="3">
    <source>
        <dbReference type="ARBA" id="ARBA00023274"/>
    </source>
</evidence>
<name>A0A1G2HKC4_9BACT</name>
<keyword evidence="2 4" id="KW-0689">Ribosomal protein</keyword>
<proteinExistence type="inferred from homology"/>
<dbReference type="Gene3D" id="3.90.1180.10">
    <property type="entry name" value="Ribosomal protein L13"/>
    <property type="match status" value="1"/>
</dbReference>
<evidence type="ECO:0000256" key="1">
    <source>
        <dbReference type="ARBA" id="ARBA00006227"/>
    </source>
</evidence>
<dbReference type="GO" id="GO:0003735">
    <property type="term" value="F:structural constituent of ribosome"/>
    <property type="evidence" value="ECO:0007669"/>
    <property type="project" value="InterPro"/>
</dbReference>
<dbReference type="STRING" id="1802165.A3F94_03320"/>
<comment type="function">
    <text evidence="4">This protein is one of the early assembly proteins of the 50S ribosomal subunit, although it is not seen to bind rRNA by itself. It is important during the early stages of 50S assembly.</text>
</comment>
<reference evidence="5 6" key="1">
    <citation type="journal article" date="2016" name="Nat. Commun.">
        <title>Thousands of microbial genomes shed light on interconnected biogeochemical processes in an aquifer system.</title>
        <authorList>
            <person name="Anantharaman K."/>
            <person name="Brown C.T."/>
            <person name="Hug L.A."/>
            <person name="Sharon I."/>
            <person name="Castelle C.J."/>
            <person name="Probst A.J."/>
            <person name="Thomas B.C."/>
            <person name="Singh A."/>
            <person name="Wilkins M.J."/>
            <person name="Karaoz U."/>
            <person name="Brodie E.L."/>
            <person name="Williams K.H."/>
            <person name="Hubbard S.S."/>
            <person name="Banfield J.F."/>
        </authorList>
    </citation>
    <scope>NUCLEOTIDE SEQUENCE [LARGE SCALE GENOMIC DNA]</scope>
</reference>
<dbReference type="GO" id="GO:0017148">
    <property type="term" value="P:negative regulation of translation"/>
    <property type="evidence" value="ECO:0007669"/>
    <property type="project" value="TreeGrafter"/>
</dbReference>
<accession>A0A1G2HKC4</accession>
<sequence>MSSKTKTELEIIELDAEGQVLGRLASDIAHYLQGKHKADYQPNKESNTTVKVKNAGKISITGKKAKNKVYRSHSGYPGGLYGKTYADTFKKDPSSVIKYAVRGMLPKNRLRKLRMERLVIEG</sequence>